<dbReference type="SUPFAM" id="SSF51569">
    <property type="entry name" value="Aldolase"/>
    <property type="match status" value="1"/>
</dbReference>
<dbReference type="InterPro" id="IPR041071">
    <property type="entry name" value="DAHP_snth_FXD"/>
</dbReference>
<sequence>MIVVMKAGATEGQILAVQKRVRELGFKDHLSRGDERTVIGVLGAIHPDLPDEFTALDGVDSVVRISKPFKLASREVKEDDTVVKVGRWRSAAAVS</sequence>
<dbReference type="Pfam" id="PF18152">
    <property type="entry name" value="DAHP_snth_FXD"/>
    <property type="match status" value="1"/>
</dbReference>
<proteinExistence type="predicted"/>
<evidence type="ECO:0000313" key="2">
    <source>
        <dbReference type="EMBL" id="KKL46463.1"/>
    </source>
</evidence>
<comment type="caution">
    <text evidence="2">The sequence shown here is derived from an EMBL/GenBank/DDBJ whole genome shotgun (WGS) entry which is preliminary data.</text>
</comment>
<protein>
    <recommendedName>
        <fullName evidence="1">DAHP synthase ferredoxin-like domain-containing protein</fullName>
    </recommendedName>
</protein>
<dbReference type="InterPro" id="IPR052899">
    <property type="entry name" value="Class-I_DAHP_synthase"/>
</dbReference>
<dbReference type="EMBL" id="LAZR01034022">
    <property type="protein sequence ID" value="KKL46463.1"/>
    <property type="molecule type" value="Genomic_DNA"/>
</dbReference>
<feature type="domain" description="DAHP synthase ferredoxin-like" evidence="1">
    <location>
        <begin position="1"/>
        <end position="67"/>
    </location>
</feature>
<organism evidence="2">
    <name type="scientific">marine sediment metagenome</name>
    <dbReference type="NCBI Taxonomy" id="412755"/>
    <lineage>
        <taxon>unclassified sequences</taxon>
        <taxon>metagenomes</taxon>
        <taxon>ecological metagenomes</taxon>
    </lineage>
</organism>
<dbReference type="PANTHER" id="PTHR43018:SF1">
    <property type="entry name" value="PROTEIN AROA(G)"/>
    <property type="match status" value="1"/>
</dbReference>
<dbReference type="PANTHER" id="PTHR43018">
    <property type="entry name" value="PHOSPHO-2-DEHYDRO-3-DEOXYHEPTONATE ALDOLASE"/>
    <property type="match status" value="1"/>
</dbReference>
<dbReference type="AlphaFoldDB" id="A0A0F9CAP4"/>
<gene>
    <name evidence="2" type="ORF">LCGC14_2345310</name>
</gene>
<evidence type="ECO:0000259" key="1">
    <source>
        <dbReference type="Pfam" id="PF18152"/>
    </source>
</evidence>
<reference evidence="2" key="1">
    <citation type="journal article" date="2015" name="Nature">
        <title>Complex archaea that bridge the gap between prokaryotes and eukaryotes.</title>
        <authorList>
            <person name="Spang A."/>
            <person name="Saw J.H."/>
            <person name="Jorgensen S.L."/>
            <person name="Zaremba-Niedzwiedzka K."/>
            <person name="Martijn J."/>
            <person name="Lind A.E."/>
            <person name="van Eijk R."/>
            <person name="Schleper C."/>
            <person name="Guy L."/>
            <person name="Ettema T.J."/>
        </authorList>
    </citation>
    <scope>NUCLEOTIDE SEQUENCE</scope>
</reference>
<dbReference type="Gene3D" id="3.30.70.1140">
    <property type="entry name" value="Phospho-2-dehydro-3-deoxyheptonate aldolase, domain 1"/>
    <property type="match status" value="1"/>
</dbReference>
<accession>A0A0F9CAP4</accession>
<name>A0A0F9CAP4_9ZZZZ</name>